<comment type="caution">
    <text evidence="1">The sequence shown here is derived from an EMBL/GenBank/DDBJ whole genome shotgun (WGS) entry which is preliminary data.</text>
</comment>
<reference evidence="1 2" key="1">
    <citation type="submission" date="2024-01" db="EMBL/GenBank/DDBJ databases">
        <authorList>
            <person name="Alioto T."/>
            <person name="Alioto T."/>
            <person name="Gomez Garrido J."/>
        </authorList>
    </citation>
    <scope>NUCLEOTIDE SEQUENCE [LARGE SCALE GENOMIC DNA]</scope>
</reference>
<sequence>MYTTQTKIQISTESSFTLGQDRLDPLSAPDQSEVSIFRAGWPQSLSLPASSRLDLNETLSLLRDDYRYFSPLTTERRSQQLSEPGGG</sequence>
<dbReference type="Proteomes" id="UP001314229">
    <property type="component" value="Unassembled WGS sequence"/>
</dbReference>
<proteinExistence type="predicted"/>
<name>A0AAV1P1H7_SCOSC</name>
<protein>
    <submittedName>
        <fullName evidence="1">Uncharacterized protein</fullName>
    </submittedName>
</protein>
<dbReference type="EMBL" id="CAWUFR010000086">
    <property type="protein sequence ID" value="CAK6965677.1"/>
    <property type="molecule type" value="Genomic_DNA"/>
</dbReference>
<keyword evidence="2" id="KW-1185">Reference proteome</keyword>
<evidence type="ECO:0000313" key="1">
    <source>
        <dbReference type="EMBL" id="CAK6965677.1"/>
    </source>
</evidence>
<accession>A0AAV1P1H7</accession>
<gene>
    <name evidence="1" type="ORF">FSCOSCO3_A015855</name>
</gene>
<evidence type="ECO:0000313" key="2">
    <source>
        <dbReference type="Proteomes" id="UP001314229"/>
    </source>
</evidence>
<organism evidence="1 2">
    <name type="scientific">Scomber scombrus</name>
    <name type="common">Atlantic mackerel</name>
    <name type="synonym">Scomber vernalis</name>
    <dbReference type="NCBI Taxonomy" id="13677"/>
    <lineage>
        <taxon>Eukaryota</taxon>
        <taxon>Metazoa</taxon>
        <taxon>Chordata</taxon>
        <taxon>Craniata</taxon>
        <taxon>Vertebrata</taxon>
        <taxon>Euteleostomi</taxon>
        <taxon>Actinopterygii</taxon>
        <taxon>Neopterygii</taxon>
        <taxon>Teleostei</taxon>
        <taxon>Neoteleostei</taxon>
        <taxon>Acanthomorphata</taxon>
        <taxon>Pelagiaria</taxon>
        <taxon>Scombriformes</taxon>
        <taxon>Scombridae</taxon>
        <taxon>Scomber</taxon>
    </lineage>
</organism>
<dbReference type="AlphaFoldDB" id="A0AAV1P1H7"/>